<keyword evidence="3" id="KW-1185">Reference proteome</keyword>
<protein>
    <recommendedName>
        <fullName evidence="1">Reverse transcriptase Ty1/copia-type domain-containing protein</fullName>
    </recommendedName>
</protein>
<feature type="domain" description="Reverse transcriptase Ty1/copia-type" evidence="1">
    <location>
        <begin position="125"/>
        <end position="204"/>
    </location>
</feature>
<evidence type="ECO:0000313" key="3">
    <source>
        <dbReference type="Proteomes" id="UP001054252"/>
    </source>
</evidence>
<comment type="caution">
    <text evidence="2">The sequence shown here is derived from an EMBL/GenBank/DDBJ whole genome shotgun (WGS) entry which is preliminary data.</text>
</comment>
<dbReference type="AlphaFoldDB" id="A0AAV5KEE3"/>
<evidence type="ECO:0000259" key="1">
    <source>
        <dbReference type="Pfam" id="PF07727"/>
    </source>
</evidence>
<dbReference type="Pfam" id="PF07727">
    <property type="entry name" value="RVT_2"/>
    <property type="match status" value="1"/>
</dbReference>
<proteinExistence type="predicted"/>
<evidence type="ECO:0000313" key="2">
    <source>
        <dbReference type="EMBL" id="GKV22962.1"/>
    </source>
</evidence>
<dbReference type="EMBL" id="BPVZ01000061">
    <property type="protein sequence ID" value="GKV22962.1"/>
    <property type="molecule type" value="Genomic_DNA"/>
</dbReference>
<dbReference type="Proteomes" id="UP001054252">
    <property type="component" value="Unassembled WGS sequence"/>
</dbReference>
<sequence length="204" mass="22329">MPFLRTMTHPTAAMIAKEAIDQPIVNLESLKQVILNLLNASTTLSATLDTFDELHDASPHASPGSTEDVLLVGNAIDNAESSSLTFSISLVGSNSVDIEPENEILNPPLSHPTRIKTWSDGSMECYKAHLVAKGFTQEYGIDYEETFATVAHFTSIHSLIAIATAKRWKLFHMDVKNAFLNGDLAKEVYMKPPPGLEHPPNKVC</sequence>
<name>A0AAV5KEE3_9ROSI</name>
<reference evidence="2 3" key="1">
    <citation type="journal article" date="2021" name="Commun. Biol.">
        <title>The genome of Shorea leprosula (Dipterocarpaceae) highlights the ecological relevance of drought in aseasonal tropical rainforests.</title>
        <authorList>
            <person name="Ng K.K.S."/>
            <person name="Kobayashi M.J."/>
            <person name="Fawcett J.A."/>
            <person name="Hatakeyama M."/>
            <person name="Paape T."/>
            <person name="Ng C.H."/>
            <person name="Ang C.C."/>
            <person name="Tnah L.H."/>
            <person name="Lee C.T."/>
            <person name="Nishiyama T."/>
            <person name="Sese J."/>
            <person name="O'Brien M.J."/>
            <person name="Copetti D."/>
            <person name="Mohd Noor M.I."/>
            <person name="Ong R.C."/>
            <person name="Putra M."/>
            <person name="Sireger I.Z."/>
            <person name="Indrioko S."/>
            <person name="Kosugi Y."/>
            <person name="Izuno A."/>
            <person name="Isagi Y."/>
            <person name="Lee S.L."/>
            <person name="Shimizu K.K."/>
        </authorList>
    </citation>
    <scope>NUCLEOTIDE SEQUENCE [LARGE SCALE GENOMIC DNA]</scope>
    <source>
        <strain evidence="2">214</strain>
    </source>
</reference>
<organism evidence="2 3">
    <name type="scientific">Rubroshorea leprosula</name>
    <dbReference type="NCBI Taxonomy" id="152421"/>
    <lineage>
        <taxon>Eukaryota</taxon>
        <taxon>Viridiplantae</taxon>
        <taxon>Streptophyta</taxon>
        <taxon>Embryophyta</taxon>
        <taxon>Tracheophyta</taxon>
        <taxon>Spermatophyta</taxon>
        <taxon>Magnoliopsida</taxon>
        <taxon>eudicotyledons</taxon>
        <taxon>Gunneridae</taxon>
        <taxon>Pentapetalae</taxon>
        <taxon>rosids</taxon>
        <taxon>malvids</taxon>
        <taxon>Malvales</taxon>
        <taxon>Dipterocarpaceae</taxon>
        <taxon>Rubroshorea</taxon>
    </lineage>
</organism>
<gene>
    <name evidence="2" type="ORF">SLEP1_g32762</name>
</gene>
<accession>A0AAV5KEE3</accession>
<dbReference type="InterPro" id="IPR013103">
    <property type="entry name" value="RVT_2"/>
</dbReference>